<dbReference type="AlphaFoldDB" id="A0A4P9ZVE7"/>
<sequence length="174" mass="19388">MRTVLWCTLLVALIGLLTGVQSRATTANNIDAAEQAAHDKMVAEALAQAEASVTYQAHKARKYLNARHRLERGLSINDIGRFNDYYYGVHGINEYEEQRGPEEAQAAIQKMLATHPKQQYPYMWTHEKRRAWLAYGTDKIARKMRAYAAPSTPTAPTSPGTNGSIPSEGKKQPS</sequence>
<accession>A0A4P9ZVE7</accession>
<feature type="region of interest" description="Disordered" evidence="1">
    <location>
        <begin position="146"/>
        <end position="174"/>
    </location>
</feature>
<evidence type="ECO:0000313" key="4">
    <source>
        <dbReference type="Proteomes" id="UP000268162"/>
    </source>
</evidence>
<keyword evidence="4" id="KW-1185">Reference proteome</keyword>
<gene>
    <name evidence="3" type="ORF">BJ085DRAFT_37338</name>
</gene>
<reference evidence="4" key="1">
    <citation type="journal article" date="2018" name="Nat. Microbiol.">
        <title>Leveraging single-cell genomics to expand the fungal tree of life.</title>
        <authorList>
            <person name="Ahrendt S.R."/>
            <person name="Quandt C.A."/>
            <person name="Ciobanu D."/>
            <person name="Clum A."/>
            <person name="Salamov A."/>
            <person name="Andreopoulos B."/>
            <person name="Cheng J.F."/>
            <person name="Woyke T."/>
            <person name="Pelin A."/>
            <person name="Henrissat B."/>
            <person name="Reynolds N.K."/>
            <person name="Benny G.L."/>
            <person name="Smith M.E."/>
            <person name="James T.Y."/>
            <person name="Grigoriev I.V."/>
        </authorList>
    </citation>
    <scope>NUCLEOTIDE SEQUENCE [LARGE SCALE GENOMIC DNA]</scope>
    <source>
        <strain evidence="4">RSA 468</strain>
    </source>
</reference>
<protein>
    <submittedName>
        <fullName evidence="3">Uncharacterized protein</fullName>
    </submittedName>
</protein>
<evidence type="ECO:0000256" key="2">
    <source>
        <dbReference type="SAM" id="SignalP"/>
    </source>
</evidence>
<dbReference type="EMBL" id="ML002590">
    <property type="protein sequence ID" value="RKP36812.1"/>
    <property type="molecule type" value="Genomic_DNA"/>
</dbReference>
<dbReference type="Proteomes" id="UP000268162">
    <property type="component" value="Unassembled WGS sequence"/>
</dbReference>
<evidence type="ECO:0000313" key="3">
    <source>
        <dbReference type="EMBL" id="RKP36812.1"/>
    </source>
</evidence>
<feature type="chain" id="PRO_5020730778" evidence="2">
    <location>
        <begin position="23"/>
        <end position="174"/>
    </location>
</feature>
<name>A0A4P9ZVE7_9FUNG</name>
<feature type="compositionally biased region" description="Low complexity" evidence="1">
    <location>
        <begin position="146"/>
        <end position="161"/>
    </location>
</feature>
<evidence type="ECO:0000256" key="1">
    <source>
        <dbReference type="SAM" id="MobiDB-lite"/>
    </source>
</evidence>
<organism evidence="3 4">
    <name type="scientific">Dimargaris cristalligena</name>
    <dbReference type="NCBI Taxonomy" id="215637"/>
    <lineage>
        <taxon>Eukaryota</taxon>
        <taxon>Fungi</taxon>
        <taxon>Fungi incertae sedis</taxon>
        <taxon>Zoopagomycota</taxon>
        <taxon>Kickxellomycotina</taxon>
        <taxon>Dimargaritomycetes</taxon>
        <taxon>Dimargaritales</taxon>
        <taxon>Dimargaritaceae</taxon>
        <taxon>Dimargaris</taxon>
    </lineage>
</organism>
<feature type="signal peptide" evidence="2">
    <location>
        <begin position="1"/>
        <end position="22"/>
    </location>
</feature>
<keyword evidence="2" id="KW-0732">Signal</keyword>
<proteinExistence type="predicted"/>